<dbReference type="InterPro" id="IPR029278">
    <property type="entry name" value="Imm26"/>
</dbReference>
<reference evidence="1 2" key="1">
    <citation type="submission" date="2019-09" db="EMBL/GenBank/DDBJ databases">
        <authorList>
            <person name="Li Y."/>
        </authorList>
    </citation>
    <scope>NUCLEOTIDE SEQUENCE [LARGE SCALE GENOMIC DNA]</scope>
    <source>
        <strain evidence="1 2">L3-3HA</strain>
    </source>
</reference>
<organism evidence="1 2">
    <name type="scientific">Affinibrenneria salicis</name>
    <dbReference type="NCBI Taxonomy" id="2590031"/>
    <lineage>
        <taxon>Bacteria</taxon>
        <taxon>Pseudomonadati</taxon>
        <taxon>Pseudomonadota</taxon>
        <taxon>Gammaproteobacteria</taxon>
        <taxon>Enterobacterales</taxon>
        <taxon>Pectobacteriaceae</taxon>
        <taxon>Affinibrenneria</taxon>
    </lineage>
</organism>
<dbReference type="AlphaFoldDB" id="A0A5J5FSJ6"/>
<sequence length="145" mass="16478">MRVKYKGGDIFSILLSNGKYAICQIIFSPKGKFKQIIAFCVLFIQDNEYFINDGILNPMSVEEFGNTTKVIFTGNQKMSNGLWKIIGHADLSEEKKQLRIFNYAGGLYNGEEEIRRIHVAEYPNYTTMGVSGFELVDNILTSVLF</sequence>
<dbReference type="OrthoDB" id="2626994at2"/>
<dbReference type="Proteomes" id="UP000335415">
    <property type="component" value="Unassembled WGS sequence"/>
</dbReference>
<dbReference type="Pfam" id="PF15428">
    <property type="entry name" value="Imm26"/>
    <property type="match status" value="1"/>
</dbReference>
<accession>A0A5J5FSJ6</accession>
<evidence type="ECO:0000313" key="2">
    <source>
        <dbReference type="Proteomes" id="UP000335415"/>
    </source>
</evidence>
<name>A0A5J5FSJ6_9GAMM</name>
<keyword evidence="2" id="KW-1185">Reference proteome</keyword>
<protein>
    <submittedName>
        <fullName evidence="1">Uncharacterized protein</fullName>
    </submittedName>
</protein>
<evidence type="ECO:0000313" key="1">
    <source>
        <dbReference type="EMBL" id="KAA8995763.1"/>
    </source>
</evidence>
<proteinExistence type="predicted"/>
<dbReference type="RefSeq" id="WP_150437440.1">
    <property type="nucleotide sequence ID" value="NZ_VYKJ01000017.1"/>
</dbReference>
<comment type="caution">
    <text evidence="1">The sequence shown here is derived from an EMBL/GenBank/DDBJ whole genome shotgun (WGS) entry which is preliminary data.</text>
</comment>
<gene>
    <name evidence="1" type="ORF">FJU30_23735</name>
</gene>
<dbReference type="EMBL" id="VYKJ01000017">
    <property type="protein sequence ID" value="KAA8995763.1"/>
    <property type="molecule type" value="Genomic_DNA"/>
</dbReference>